<dbReference type="Proteomes" id="UP000036520">
    <property type="component" value="Chromosome"/>
</dbReference>
<dbReference type="InterPro" id="IPR009993">
    <property type="entry name" value="WecF"/>
</dbReference>
<evidence type="ECO:0000256" key="3">
    <source>
        <dbReference type="ARBA" id="ARBA00022676"/>
    </source>
</evidence>
<evidence type="ECO:0000256" key="1">
    <source>
        <dbReference type="ARBA" id="ARBA00022475"/>
    </source>
</evidence>
<evidence type="ECO:0008006" key="8">
    <source>
        <dbReference type="Google" id="ProtNLM"/>
    </source>
</evidence>
<evidence type="ECO:0000256" key="5">
    <source>
        <dbReference type="ARBA" id="ARBA00023136"/>
    </source>
</evidence>
<evidence type="ECO:0000313" key="6">
    <source>
        <dbReference type="EMBL" id="AKP52432.1"/>
    </source>
</evidence>
<dbReference type="GO" id="GO:0009246">
    <property type="term" value="P:enterobacterial common antigen biosynthetic process"/>
    <property type="evidence" value="ECO:0007669"/>
    <property type="project" value="InterPro"/>
</dbReference>
<proteinExistence type="predicted"/>
<evidence type="ECO:0000313" key="7">
    <source>
        <dbReference type="Proteomes" id="UP000036520"/>
    </source>
</evidence>
<dbReference type="KEGG" id="camu:CA2015_3030"/>
<evidence type="ECO:0000256" key="4">
    <source>
        <dbReference type="ARBA" id="ARBA00022679"/>
    </source>
</evidence>
<dbReference type="Pfam" id="PF07429">
    <property type="entry name" value="Glyco_transf_56"/>
    <property type="match status" value="1"/>
</dbReference>
<dbReference type="EMBL" id="CP012040">
    <property type="protein sequence ID" value="AKP52432.1"/>
    <property type="molecule type" value="Genomic_DNA"/>
</dbReference>
<dbReference type="AlphaFoldDB" id="A0A0H4PVL3"/>
<keyword evidence="7" id="KW-1185">Reference proteome</keyword>
<keyword evidence="1" id="KW-1003">Cell membrane</keyword>
<keyword evidence="4" id="KW-0808">Transferase</keyword>
<evidence type="ECO:0000256" key="2">
    <source>
        <dbReference type="ARBA" id="ARBA00022519"/>
    </source>
</evidence>
<gene>
    <name evidence="6" type="ORF">CA2015_3030</name>
</gene>
<keyword evidence="5" id="KW-0472">Membrane</keyword>
<accession>A0A0H4PVL3</accession>
<sequence length="389" mass="45879">MNLIHIASDEKFINSAYWQFNEVFPNQNFFYLLVNNPEVELKYVSNIDHFQIIPNNLNEIKKLSKSFNENDIICFHGLDYYRSVFLNALPDKCKIVWFLWGMEVYNNRALFKNKSVLGPVTSTLFSLDSYKDIIVQFVKDRFRQIYYKIKFKTNSPQLEAIKAMKRADYLGILFQEEFNFVKSIVKNHAKFLRFSYYPIELMVKDEGKRINSNQILIGNSASETNNHLEIFEILRTMTLNDKDLIVPLSYGDVAYRDIIIEKGTDIFGKNFHPLIDFMPLHEYNKFLEKCGIVIMNHYRQQAVGNVLTMLWMGAKIFLDERNTIYQYLKRIGIKVFSVQTDLNKNNSTVFNLLSHEEQNANRIILKGEVGKRFLLKELKEQFKSIKDDH</sequence>
<dbReference type="STRING" id="320787.CA2015_3030"/>
<organism evidence="6 7">
    <name type="scientific">Cyclobacterium amurskyense</name>
    <dbReference type="NCBI Taxonomy" id="320787"/>
    <lineage>
        <taxon>Bacteria</taxon>
        <taxon>Pseudomonadati</taxon>
        <taxon>Bacteroidota</taxon>
        <taxon>Cytophagia</taxon>
        <taxon>Cytophagales</taxon>
        <taxon>Cyclobacteriaceae</taxon>
        <taxon>Cyclobacterium</taxon>
    </lineage>
</organism>
<dbReference type="RefSeq" id="WP_048642649.1">
    <property type="nucleotide sequence ID" value="NZ_CP012040.1"/>
</dbReference>
<keyword evidence="2" id="KW-0997">Cell inner membrane</keyword>
<dbReference type="GO" id="GO:0008417">
    <property type="term" value="F:fucosyltransferase activity"/>
    <property type="evidence" value="ECO:0007669"/>
    <property type="project" value="InterPro"/>
</dbReference>
<reference evidence="6 7" key="1">
    <citation type="submission" date="2015-07" db="EMBL/GenBank/DDBJ databases">
        <authorList>
            <person name="Kim K.M."/>
        </authorList>
    </citation>
    <scope>NUCLEOTIDE SEQUENCE [LARGE SCALE GENOMIC DNA]</scope>
    <source>
        <strain evidence="6 7">KCTC 12363</strain>
    </source>
</reference>
<dbReference type="OrthoDB" id="1083028at2"/>
<protein>
    <recommendedName>
        <fullName evidence="8">4-alpha-L-fucosyltransferase</fullName>
    </recommendedName>
</protein>
<name>A0A0H4PVL3_9BACT</name>
<keyword evidence="3" id="KW-0328">Glycosyltransferase</keyword>